<proteinExistence type="predicted"/>
<name>A0A6A5W661_9PLEO</name>
<organism evidence="1 2">
    <name type="scientific">Amniculicola lignicola CBS 123094</name>
    <dbReference type="NCBI Taxonomy" id="1392246"/>
    <lineage>
        <taxon>Eukaryota</taxon>
        <taxon>Fungi</taxon>
        <taxon>Dikarya</taxon>
        <taxon>Ascomycota</taxon>
        <taxon>Pezizomycotina</taxon>
        <taxon>Dothideomycetes</taxon>
        <taxon>Pleosporomycetidae</taxon>
        <taxon>Pleosporales</taxon>
        <taxon>Amniculicolaceae</taxon>
        <taxon>Amniculicola</taxon>
    </lineage>
</organism>
<protein>
    <submittedName>
        <fullName evidence="1">Uncharacterized protein</fullName>
    </submittedName>
</protein>
<accession>A0A6A5W661</accession>
<dbReference type="Proteomes" id="UP000799779">
    <property type="component" value="Unassembled WGS sequence"/>
</dbReference>
<dbReference type="AlphaFoldDB" id="A0A6A5W661"/>
<dbReference type="EMBL" id="ML977625">
    <property type="protein sequence ID" value="KAF1996414.1"/>
    <property type="molecule type" value="Genomic_DNA"/>
</dbReference>
<keyword evidence="2" id="KW-1185">Reference proteome</keyword>
<evidence type="ECO:0000313" key="2">
    <source>
        <dbReference type="Proteomes" id="UP000799779"/>
    </source>
</evidence>
<gene>
    <name evidence="1" type="ORF">P154DRAFT_579837</name>
</gene>
<evidence type="ECO:0000313" key="1">
    <source>
        <dbReference type="EMBL" id="KAF1996414.1"/>
    </source>
</evidence>
<reference evidence="1" key="1">
    <citation type="journal article" date="2020" name="Stud. Mycol.">
        <title>101 Dothideomycetes genomes: a test case for predicting lifestyles and emergence of pathogens.</title>
        <authorList>
            <person name="Haridas S."/>
            <person name="Albert R."/>
            <person name="Binder M."/>
            <person name="Bloem J."/>
            <person name="Labutti K."/>
            <person name="Salamov A."/>
            <person name="Andreopoulos B."/>
            <person name="Baker S."/>
            <person name="Barry K."/>
            <person name="Bills G."/>
            <person name="Bluhm B."/>
            <person name="Cannon C."/>
            <person name="Castanera R."/>
            <person name="Culley D."/>
            <person name="Daum C."/>
            <person name="Ezra D."/>
            <person name="Gonzalez J."/>
            <person name="Henrissat B."/>
            <person name="Kuo A."/>
            <person name="Liang C."/>
            <person name="Lipzen A."/>
            <person name="Lutzoni F."/>
            <person name="Magnuson J."/>
            <person name="Mondo S."/>
            <person name="Nolan M."/>
            <person name="Ohm R."/>
            <person name="Pangilinan J."/>
            <person name="Park H.-J."/>
            <person name="Ramirez L."/>
            <person name="Alfaro M."/>
            <person name="Sun H."/>
            <person name="Tritt A."/>
            <person name="Yoshinaga Y."/>
            <person name="Zwiers L.-H."/>
            <person name="Turgeon B."/>
            <person name="Goodwin S."/>
            <person name="Spatafora J."/>
            <person name="Crous P."/>
            <person name="Grigoriev I."/>
        </authorList>
    </citation>
    <scope>NUCLEOTIDE SEQUENCE</scope>
    <source>
        <strain evidence="1">CBS 123094</strain>
    </source>
</reference>
<sequence>MASSVVQFNTMYSASGRARQEQPLPCLGPPAQTPAWSGTLPTFFSVSMDTGNPTAITGPATDIDQANARDRAFNAIESQVLPPREDESTLVPMASGFQVPSTWQPCLEASGIVVAGLSTLDVVVARLPRPPLRVTMAKLTLGFLPLLEMFTVILQQARHAVWW</sequence>